<reference evidence="1" key="1">
    <citation type="submission" date="2023-07" db="EMBL/GenBank/DDBJ databases">
        <title>A collection of bacterial strains from the Burkholderia cepacia Research Laboratory and Repository.</title>
        <authorList>
            <person name="Lipuma J."/>
            <person name="Spilker T."/>
            <person name="Caverly L."/>
        </authorList>
    </citation>
    <scope>NUCLEOTIDE SEQUENCE</scope>
    <source>
        <strain evidence="1">AU44979</strain>
    </source>
</reference>
<comment type="caution">
    <text evidence="1">The sequence shown here is derived from an EMBL/GenBank/DDBJ whole genome shotgun (WGS) entry which is preliminary data.</text>
</comment>
<evidence type="ECO:0000313" key="1">
    <source>
        <dbReference type="EMBL" id="MDN7564364.1"/>
    </source>
</evidence>
<organism evidence="1 2">
    <name type="scientific">Burkholderia contaminans</name>
    <dbReference type="NCBI Taxonomy" id="488447"/>
    <lineage>
        <taxon>Bacteria</taxon>
        <taxon>Pseudomonadati</taxon>
        <taxon>Pseudomonadota</taxon>
        <taxon>Betaproteobacteria</taxon>
        <taxon>Burkholderiales</taxon>
        <taxon>Burkholderiaceae</taxon>
        <taxon>Burkholderia</taxon>
        <taxon>Burkholderia cepacia complex</taxon>
    </lineage>
</organism>
<dbReference type="EMBL" id="JAUJQS010000004">
    <property type="protein sequence ID" value="MDN7564364.1"/>
    <property type="molecule type" value="Genomic_DNA"/>
</dbReference>
<sequence>MNRTGDEVPNADQDDDELQKHLDEVSRQWMQQLCSFIDERPKEFIKMMCEGALGIEREAENPFRRSPDSLLGGTGRYLTYIEGLAKILLNKVDGVDPVSRGDGYTPFLTMVEDYFNFSPFLRSEDVVKSFDLISIQHNFFNEYADPLASAIDTSCQFVFEGLPLYRVSDESGFERLNFSDPVFNYIYKKGEYFESGPTTHVPNWAEGLYFKDSDLAVHTAFFSGSGELLDAERNMRRNALRTALGIDSVEHASRPVEEKYRGELLSLAHAVQERFWDLNRFDAADPDTQPKQAEIIDWIKQKKPGISDVEAKAVEKVACPIKR</sequence>
<dbReference type="RefSeq" id="WP_105818612.1">
    <property type="nucleotide sequence ID" value="NZ_CADEUY010000005.1"/>
</dbReference>
<gene>
    <name evidence="1" type="ORF">QZM56_07610</name>
</gene>
<name>A0AAP4QYV3_9BURK</name>
<protein>
    <submittedName>
        <fullName evidence="1">Uncharacterized protein</fullName>
    </submittedName>
</protein>
<dbReference type="Proteomes" id="UP001172109">
    <property type="component" value="Unassembled WGS sequence"/>
</dbReference>
<dbReference type="AlphaFoldDB" id="A0AAP4QYV3"/>
<accession>A0AAP4QYV3</accession>
<evidence type="ECO:0000313" key="2">
    <source>
        <dbReference type="Proteomes" id="UP001172109"/>
    </source>
</evidence>
<proteinExistence type="predicted"/>